<dbReference type="Proteomes" id="UP001303473">
    <property type="component" value="Unassembled WGS sequence"/>
</dbReference>
<evidence type="ECO:0000256" key="2">
    <source>
        <dbReference type="ARBA" id="ARBA00022692"/>
    </source>
</evidence>
<dbReference type="GO" id="GO:0016020">
    <property type="term" value="C:membrane"/>
    <property type="evidence" value="ECO:0007669"/>
    <property type="project" value="UniProtKB-SubCell"/>
</dbReference>
<protein>
    <submittedName>
        <fullName evidence="6">Uncharacterized protein</fullName>
    </submittedName>
</protein>
<evidence type="ECO:0000313" key="7">
    <source>
        <dbReference type="Proteomes" id="UP001303473"/>
    </source>
</evidence>
<keyword evidence="3 5" id="KW-1133">Transmembrane helix</keyword>
<evidence type="ECO:0000256" key="3">
    <source>
        <dbReference type="ARBA" id="ARBA00022989"/>
    </source>
</evidence>
<name>A0AAN6SAD1_9PEZI</name>
<dbReference type="Gene3D" id="1.20.58.340">
    <property type="entry name" value="Magnesium transport protein CorA, transmembrane region"/>
    <property type="match status" value="1"/>
</dbReference>
<organism evidence="6 7">
    <name type="scientific">Diplogelasinospora grovesii</name>
    <dbReference type="NCBI Taxonomy" id="303347"/>
    <lineage>
        <taxon>Eukaryota</taxon>
        <taxon>Fungi</taxon>
        <taxon>Dikarya</taxon>
        <taxon>Ascomycota</taxon>
        <taxon>Pezizomycotina</taxon>
        <taxon>Sordariomycetes</taxon>
        <taxon>Sordariomycetidae</taxon>
        <taxon>Sordariales</taxon>
        <taxon>Diplogelasinosporaceae</taxon>
        <taxon>Diplogelasinospora</taxon>
    </lineage>
</organism>
<accession>A0AAN6SAD1</accession>
<evidence type="ECO:0000256" key="4">
    <source>
        <dbReference type="ARBA" id="ARBA00023136"/>
    </source>
</evidence>
<dbReference type="InterPro" id="IPR045863">
    <property type="entry name" value="CorA_TM1_TM2"/>
</dbReference>
<dbReference type="EMBL" id="MU853754">
    <property type="protein sequence ID" value="KAK3945696.1"/>
    <property type="molecule type" value="Genomic_DNA"/>
</dbReference>
<comment type="subcellular location">
    <subcellularLocation>
        <location evidence="1">Membrane</location>
        <topology evidence="1">Multi-pass membrane protein</topology>
    </subcellularLocation>
</comment>
<keyword evidence="4 5" id="KW-0472">Membrane</keyword>
<comment type="caution">
    <text evidence="6">The sequence shown here is derived from an EMBL/GenBank/DDBJ whole genome shotgun (WGS) entry which is preliminary data.</text>
</comment>
<evidence type="ECO:0000313" key="6">
    <source>
        <dbReference type="EMBL" id="KAK3945696.1"/>
    </source>
</evidence>
<dbReference type="SUPFAM" id="SSF144083">
    <property type="entry name" value="Magnesium transport protein CorA, transmembrane region"/>
    <property type="match status" value="1"/>
</dbReference>
<gene>
    <name evidence="6" type="ORF">QBC46DRAFT_371400</name>
</gene>
<evidence type="ECO:0000256" key="1">
    <source>
        <dbReference type="ARBA" id="ARBA00004141"/>
    </source>
</evidence>
<reference evidence="7" key="1">
    <citation type="journal article" date="2023" name="Mol. Phylogenet. Evol.">
        <title>Genome-scale phylogeny and comparative genomics of the fungal order Sordariales.</title>
        <authorList>
            <person name="Hensen N."/>
            <person name="Bonometti L."/>
            <person name="Westerberg I."/>
            <person name="Brannstrom I.O."/>
            <person name="Guillou S."/>
            <person name="Cros-Aarteil S."/>
            <person name="Calhoun S."/>
            <person name="Haridas S."/>
            <person name="Kuo A."/>
            <person name="Mondo S."/>
            <person name="Pangilinan J."/>
            <person name="Riley R."/>
            <person name="LaButti K."/>
            <person name="Andreopoulos B."/>
            <person name="Lipzen A."/>
            <person name="Chen C."/>
            <person name="Yan M."/>
            <person name="Daum C."/>
            <person name="Ng V."/>
            <person name="Clum A."/>
            <person name="Steindorff A."/>
            <person name="Ohm R.A."/>
            <person name="Martin F."/>
            <person name="Silar P."/>
            <person name="Natvig D.O."/>
            <person name="Lalanne C."/>
            <person name="Gautier V."/>
            <person name="Ament-Velasquez S.L."/>
            <person name="Kruys A."/>
            <person name="Hutchinson M.I."/>
            <person name="Powell A.J."/>
            <person name="Barry K."/>
            <person name="Miller A.N."/>
            <person name="Grigoriev I.V."/>
            <person name="Debuchy R."/>
            <person name="Gladieux P."/>
            <person name="Hiltunen Thoren M."/>
            <person name="Johannesson H."/>
        </authorList>
    </citation>
    <scope>NUCLEOTIDE SEQUENCE [LARGE SCALE GENOMIC DNA]</scope>
    <source>
        <strain evidence="7">CBS 340.73</strain>
    </source>
</reference>
<proteinExistence type="predicted"/>
<feature type="transmembrane region" description="Helical" evidence="5">
    <location>
        <begin position="411"/>
        <end position="432"/>
    </location>
</feature>
<evidence type="ECO:0000256" key="5">
    <source>
        <dbReference type="SAM" id="Phobius"/>
    </source>
</evidence>
<sequence>MPTPYFRPLSSLYDSEDVQAVLREPENFTQLSDVDILEISREQCSLYFHAGNEDLERHIDHFERHTSADGGKLLAIFVSLEVKRHLTFSHQASIAFHCIGRLMEKSHLHPAFLPNLVGRPDYWSPGIFHDHDTDEHPRSLTFYCQHPRWNVNAVMAACSIYMKTDRVDNKTLYLIVTGKSDSIASSLTADLSHFLEASRGTPDLIRSCVADPFFLHVKAAVLIFEQSKVPVKEVRNKLYKLLDLLDEIPQTLAVQRQREAATRNTLASTTRDLNIISRNADSLISSADRGLQVVRAMLVVHDKERAQACDDGRAHHAHFSASEDHLRYVIYSLELQHSWLSSYKARKETAMNLVFNLAVQLDSLTNMEMGRSMKKDSESMNTIATLTMLFLPATAVATIFGSNIFLNELNVKALIAYIVITIVLTAFSMYIWTMQPHIRAMSHQFRRRLDRRNGANAAGSVGLNDVESAPAYVPLREDNSVPA</sequence>
<keyword evidence="7" id="KW-1185">Reference proteome</keyword>
<keyword evidence="2 5" id="KW-0812">Transmembrane</keyword>
<dbReference type="AlphaFoldDB" id="A0AAN6SAD1"/>
<feature type="transmembrane region" description="Helical" evidence="5">
    <location>
        <begin position="383"/>
        <end position="405"/>
    </location>
</feature>